<keyword evidence="2" id="KW-1185">Reference proteome</keyword>
<proteinExistence type="predicted"/>
<comment type="caution">
    <text evidence="1">The sequence shown here is derived from an EMBL/GenBank/DDBJ whole genome shotgun (WGS) entry which is preliminary data.</text>
</comment>
<sequence>MTMCIYITTTQSLEIVKKTSTFIIHYLIAQVSYQAHNDILMTLVMDLLEIITSICDGMEREIIKELDAEDLLHPIECDREARKCNALTLKSTLMLNHGIRRLFMVALGA</sequence>
<accession>A0A0V1FW70</accession>
<evidence type="ECO:0000313" key="2">
    <source>
        <dbReference type="Proteomes" id="UP000054995"/>
    </source>
</evidence>
<gene>
    <name evidence="1" type="ORF">T4D_15975</name>
</gene>
<dbReference type="Proteomes" id="UP000054995">
    <property type="component" value="Unassembled WGS sequence"/>
</dbReference>
<organism evidence="1 2">
    <name type="scientific">Trichinella pseudospiralis</name>
    <name type="common">Parasitic roundworm</name>
    <dbReference type="NCBI Taxonomy" id="6337"/>
    <lineage>
        <taxon>Eukaryota</taxon>
        <taxon>Metazoa</taxon>
        <taxon>Ecdysozoa</taxon>
        <taxon>Nematoda</taxon>
        <taxon>Enoplea</taxon>
        <taxon>Dorylaimia</taxon>
        <taxon>Trichinellida</taxon>
        <taxon>Trichinellidae</taxon>
        <taxon>Trichinella</taxon>
    </lineage>
</organism>
<dbReference type="EMBL" id="JYDT01000024">
    <property type="protein sequence ID" value="KRY90165.1"/>
    <property type="molecule type" value="Genomic_DNA"/>
</dbReference>
<protein>
    <submittedName>
        <fullName evidence="1">Uncharacterized protein</fullName>
    </submittedName>
</protein>
<dbReference type="OrthoDB" id="5940531at2759"/>
<name>A0A0V1FW70_TRIPS</name>
<reference evidence="1 2" key="1">
    <citation type="submission" date="2015-01" db="EMBL/GenBank/DDBJ databases">
        <title>Evolution of Trichinella species and genotypes.</title>
        <authorList>
            <person name="Korhonen P.K."/>
            <person name="Edoardo P."/>
            <person name="Giuseppe L.R."/>
            <person name="Gasser R.B."/>
        </authorList>
    </citation>
    <scope>NUCLEOTIDE SEQUENCE [LARGE SCALE GENOMIC DNA]</scope>
    <source>
        <strain evidence="1">ISS470</strain>
    </source>
</reference>
<feature type="non-terminal residue" evidence="1">
    <location>
        <position position="109"/>
    </location>
</feature>
<dbReference type="AlphaFoldDB" id="A0A0V1FW70"/>
<evidence type="ECO:0000313" key="1">
    <source>
        <dbReference type="EMBL" id="KRY90165.1"/>
    </source>
</evidence>